<sequence length="143" mass="15949">MKTSSFNIVEPSKSHGSSVGILKSSQPPLIPSHSNVLSAVAKSNGGKNSMIQMHLQKQSNHGLINKTFLVRTDCKALKDVLQKDVKNLVSKQIFARWQAILSCFDFSIEFIKGENNSLPDLLTREFLQDKDIKKPTGEQRKDP</sequence>
<proteinExistence type="predicted"/>
<evidence type="ECO:0000313" key="2">
    <source>
        <dbReference type="EMBL" id="KAL2518028.1"/>
    </source>
</evidence>
<protein>
    <submittedName>
        <fullName evidence="2">Enzymatic polyprotein</fullName>
    </submittedName>
</protein>
<feature type="region of interest" description="Disordered" evidence="1">
    <location>
        <begin position="1"/>
        <end position="20"/>
    </location>
</feature>
<dbReference type="EMBL" id="JBFOLK010000004">
    <property type="protein sequence ID" value="KAL2518028.1"/>
    <property type="molecule type" value="Genomic_DNA"/>
</dbReference>
<evidence type="ECO:0000313" key="3">
    <source>
        <dbReference type="Proteomes" id="UP001604336"/>
    </source>
</evidence>
<reference evidence="3" key="1">
    <citation type="submission" date="2024-07" db="EMBL/GenBank/DDBJ databases">
        <title>Two chromosome-level genome assemblies of Korean endemic species Abeliophyllum distichum and Forsythia ovata (Oleaceae).</title>
        <authorList>
            <person name="Jang H."/>
        </authorList>
    </citation>
    <scope>NUCLEOTIDE SEQUENCE [LARGE SCALE GENOMIC DNA]</scope>
</reference>
<comment type="caution">
    <text evidence="2">The sequence shown here is derived from an EMBL/GenBank/DDBJ whole genome shotgun (WGS) entry which is preliminary data.</text>
</comment>
<keyword evidence="3" id="KW-1185">Reference proteome</keyword>
<dbReference type="Proteomes" id="UP001604336">
    <property type="component" value="Unassembled WGS sequence"/>
</dbReference>
<accession>A0ABD1TZW3</accession>
<name>A0ABD1TZW3_9LAMI</name>
<evidence type="ECO:0000256" key="1">
    <source>
        <dbReference type="SAM" id="MobiDB-lite"/>
    </source>
</evidence>
<organism evidence="2 3">
    <name type="scientific">Abeliophyllum distichum</name>
    <dbReference type="NCBI Taxonomy" id="126358"/>
    <lineage>
        <taxon>Eukaryota</taxon>
        <taxon>Viridiplantae</taxon>
        <taxon>Streptophyta</taxon>
        <taxon>Embryophyta</taxon>
        <taxon>Tracheophyta</taxon>
        <taxon>Spermatophyta</taxon>
        <taxon>Magnoliopsida</taxon>
        <taxon>eudicotyledons</taxon>
        <taxon>Gunneridae</taxon>
        <taxon>Pentapetalae</taxon>
        <taxon>asterids</taxon>
        <taxon>lamiids</taxon>
        <taxon>Lamiales</taxon>
        <taxon>Oleaceae</taxon>
        <taxon>Forsythieae</taxon>
        <taxon>Abeliophyllum</taxon>
    </lineage>
</organism>
<gene>
    <name evidence="2" type="ORF">Adt_14275</name>
</gene>
<dbReference type="AlphaFoldDB" id="A0ABD1TZW3"/>